<organism evidence="1 2">
    <name type="scientific">Burkholderia gladioli</name>
    <name type="common">Pseudomonas marginata</name>
    <name type="synonym">Phytomonas marginata</name>
    <dbReference type="NCBI Taxonomy" id="28095"/>
    <lineage>
        <taxon>Bacteria</taxon>
        <taxon>Pseudomonadati</taxon>
        <taxon>Pseudomonadota</taxon>
        <taxon>Betaproteobacteria</taxon>
        <taxon>Burkholderiales</taxon>
        <taxon>Burkholderiaceae</taxon>
        <taxon>Burkholderia</taxon>
    </lineage>
</organism>
<gene>
    <name evidence="1" type="ORF">DM48_722</name>
</gene>
<evidence type="ECO:0000313" key="2">
    <source>
        <dbReference type="Proteomes" id="UP000029590"/>
    </source>
</evidence>
<accession>A0AAW3EYS2</accession>
<evidence type="ECO:0008006" key="3">
    <source>
        <dbReference type="Google" id="ProtNLM"/>
    </source>
</evidence>
<dbReference type="RefSeq" id="WP_036054789.1">
    <property type="nucleotide sequence ID" value="NZ_CADEVY010000005.1"/>
</dbReference>
<dbReference type="AlphaFoldDB" id="A0AAW3EYS2"/>
<reference evidence="1 2" key="1">
    <citation type="submission" date="2014-04" db="EMBL/GenBank/DDBJ databases">
        <authorList>
            <person name="Bishop-Lilly K.A."/>
            <person name="Broomall S.M."/>
            <person name="Chain P.S."/>
            <person name="Chertkov O."/>
            <person name="Coyne S.R."/>
            <person name="Daligault H.E."/>
            <person name="Davenport K.W."/>
            <person name="Erkkila T."/>
            <person name="Frey K.G."/>
            <person name="Gibbons H.S."/>
            <person name="Gu W."/>
            <person name="Jaissle J."/>
            <person name="Johnson S.L."/>
            <person name="Koroleva G.I."/>
            <person name="Ladner J.T."/>
            <person name="Lo C.-C."/>
            <person name="Minogue T.D."/>
            <person name="Munk C."/>
            <person name="Palacios G.F."/>
            <person name="Redden C.L."/>
            <person name="Rosenzweig C.N."/>
            <person name="Scholz M.B."/>
            <person name="Teshima H."/>
            <person name="Xu Y."/>
        </authorList>
    </citation>
    <scope>NUCLEOTIDE SEQUENCE [LARGE SCALE GENOMIC DNA]</scope>
    <source>
        <strain evidence="2">gladioli</strain>
    </source>
</reference>
<protein>
    <recommendedName>
        <fullName evidence="3">DUF3455 domain-containing protein</fullName>
    </recommendedName>
</protein>
<dbReference type="Pfam" id="PF11937">
    <property type="entry name" value="DUF3455"/>
    <property type="match status" value="1"/>
</dbReference>
<dbReference type="PANTHER" id="PTHR35567:SF1">
    <property type="entry name" value="CONSERVED FUNGAL PROTEIN (AFU_ORTHOLOGUE AFUA_1G14230)"/>
    <property type="match status" value="1"/>
</dbReference>
<dbReference type="InterPro" id="IPR021851">
    <property type="entry name" value="DUF3455"/>
</dbReference>
<dbReference type="Proteomes" id="UP000029590">
    <property type="component" value="Unassembled WGS sequence"/>
</dbReference>
<dbReference type="EMBL" id="JPGG01000016">
    <property type="protein sequence ID" value="KGC13869.1"/>
    <property type="molecule type" value="Genomic_DNA"/>
</dbReference>
<comment type="caution">
    <text evidence="1">The sequence shown here is derived from an EMBL/GenBank/DDBJ whole genome shotgun (WGS) entry which is preliminary data.</text>
</comment>
<name>A0AAW3EYS2_BURGA</name>
<dbReference type="KEGG" id="bgo:BM43_7045"/>
<proteinExistence type="predicted"/>
<dbReference type="PANTHER" id="PTHR35567">
    <property type="entry name" value="MALATE DEHYDROGENASE (AFU_ORTHOLOGUE AFUA_2G13800)"/>
    <property type="match status" value="1"/>
</dbReference>
<sequence length="218" mass="23143">MHVFPFVDRRGAHRASRAGIQPASHAGRASLMLGLTLVLLAGCATRPPGPPDATVPDSLRGAHAEAWQETLMAVGDQVYRCRRVPAQAADTPGASAGDTLRWLPYGPEATLVDARGRSVGAVTPGRYFLAHDGSFAVGKTEAATIVDASALPWVRYTIAASTRARGGRDGRMTRVSTVIRINTRGGLPASDSCRLEGTQLYVPYFATYLVYRPAAAAR</sequence>
<evidence type="ECO:0000313" key="1">
    <source>
        <dbReference type="EMBL" id="KGC13869.1"/>
    </source>
</evidence>